<dbReference type="Proteomes" id="UP000199312">
    <property type="component" value="Unassembled WGS sequence"/>
</dbReference>
<proteinExistence type="predicted"/>
<name>A0A1I6SXW8_9FLAO</name>
<dbReference type="AlphaFoldDB" id="A0A1I6SXW8"/>
<keyword evidence="2" id="KW-1185">Reference proteome</keyword>
<gene>
    <name evidence="1" type="ORF">SAMN04488006_0198</name>
</gene>
<reference evidence="2" key="1">
    <citation type="submission" date="2016-10" db="EMBL/GenBank/DDBJ databases">
        <authorList>
            <person name="Varghese N."/>
            <person name="Submissions S."/>
        </authorList>
    </citation>
    <scope>NUCLEOTIDE SEQUENCE [LARGE SCALE GENOMIC DNA]</scope>
    <source>
        <strain evidence="2">DSM 24450</strain>
    </source>
</reference>
<evidence type="ECO:0000313" key="1">
    <source>
        <dbReference type="EMBL" id="SFS81811.1"/>
    </source>
</evidence>
<dbReference type="RefSeq" id="WP_090230794.1">
    <property type="nucleotide sequence ID" value="NZ_FOZP01000013.1"/>
</dbReference>
<organism evidence="1 2">
    <name type="scientific">Lutibacter maritimus</name>
    <dbReference type="NCBI Taxonomy" id="593133"/>
    <lineage>
        <taxon>Bacteria</taxon>
        <taxon>Pseudomonadati</taxon>
        <taxon>Bacteroidota</taxon>
        <taxon>Flavobacteriia</taxon>
        <taxon>Flavobacteriales</taxon>
        <taxon>Flavobacteriaceae</taxon>
        <taxon>Lutibacter</taxon>
    </lineage>
</organism>
<dbReference type="EMBL" id="FOZP01000013">
    <property type="protein sequence ID" value="SFS81811.1"/>
    <property type="molecule type" value="Genomic_DNA"/>
</dbReference>
<protein>
    <submittedName>
        <fullName evidence="1">Uncharacterized protein</fullName>
    </submittedName>
</protein>
<evidence type="ECO:0000313" key="2">
    <source>
        <dbReference type="Proteomes" id="UP000199312"/>
    </source>
</evidence>
<accession>A0A1I6SXW8</accession>
<sequence length="133" mass="15122">MSNRNYNNQSLHDKVINSASNFLNTSEYDIYINPSSQKNAGIGELYPDIILTKKGKNTVEFIIEVETSDSINLFEATNQWKEYANKIQASFYILVPLNFLNNAEILCKQVGISARFGTYEVDFLGNVSKIIFH</sequence>
<dbReference type="STRING" id="593133.SAMN04488006_0198"/>